<feature type="domain" description="Antirepressor protein C-terminal" evidence="1">
    <location>
        <begin position="134"/>
        <end position="242"/>
    </location>
</feature>
<name>A0ABS8HTY3_9FIRM</name>
<dbReference type="RefSeq" id="WP_229534821.1">
    <property type="nucleotide sequence ID" value="NZ_JAJHJB010000010.1"/>
</dbReference>
<reference evidence="2" key="1">
    <citation type="submission" date="2021-11" db="EMBL/GenBank/DDBJ databases">
        <title>Description of a new species Pelosinus isolated from the bottom sediments of Lake Baikal.</title>
        <authorList>
            <person name="Zakharyuk A."/>
        </authorList>
    </citation>
    <scope>NUCLEOTIDE SEQUENCE</scope>
    <source>
        <strain evidence="2">Bkl1</strain>
    </source>
</reference>
<dbReference type="Proteomes" id="UP001165492">
    <property type="component" value="Unassembled WGS sequence"/>
</dbReference>
<evidence type="ECO:0000313" key="3">
    <source>
        <dbReference type="Proteomes" id="UP001165492"/>
    </source>
</evidence>
<dbReference type="Pfam" id="PF03374">
    <property type="entry name" value="ANT"/>
    <property type="match status" value="1"/>
</dbReference>
<protein>
    <submittedName>
        <fullName evidence="2">Phage antirepressor KilAC domain-containing protein</fullName>
    </submittedName>
</protein>
<sequence>MTELTIINQNGKLLANSRQVAEMIGKEHSHLMRDIRGYISILDPNPKLDSARFFIESTYLDSQQQARPCYLLTRKGCDMVANKMTGEKGVLFTATYVTRFEEMEQQLTQPQQLTRMQILEIAMAAEKQVVELQATITEQRPKVLLANSVTASKKSILIGELAKILKQNGIDIGQNRLFEWLRSKGYLGRKCGDNFNLPTQKAMEIGLFEIKKTAINHSDGIRIERTTKVTGKGQLYFVNKFLTKELAKI</sequence>
<dbReference type="InterPro" id="IPR014054">
    <property type="entry name" value="Phage_regulatory_Rha"/>
</dbReference>
<proteinExistence type="predicted"/>
<dbReference type="InterPro" id="IPR005039">
    <property type="entry name" value="Ant_C"/>
</dbReference>
<evidence type="ECO:0000313" key="2">
    <source>
        <dbReference type="EMBL" id="MCC5465572.1"/>
    </source>
</evidence>
<dbReference type="NCBIfam" id="TIGR02681">
    <property type="entry name" value="phage_pRha"/>
    <property type="match status" value="1"/>
</dbReference>
<dbReference type="Pfam" id="PF09669">
    <property type="entry name" value="Phage_pRha"/>
    <property type="match status" value="1"/>
</dbReference>
<keyword evidence="3" id="KW-1185">Reference proteome</keyword>
<organism evidence="2 3">
    <name type="scientific">Pelosinus baikalensis</name>
    <dbReference type="NCBI Taxonomy" id="2892015"/>
    <lineage>
        <taxon>Bacteria</taxon>
        <taxon>Bacillati</taxon>
        <taxon>Bacillota</taxon>
        <taxon>Negativicutes</taxon>
        <taxon>Selenomonadales</taxon>
        <taxon>Sporomusaceae</taxon>
        <taxon>Pelosinus</taxon>
    </lineage>
</organism>
<comment type="caution">
    <text evidence="2">The sequence shown here is derived from an EMBL/GenBank/DDBJ whole genome shotgun (WGS) entry which is preliminary data.</text>
</comment>
<evidence type="ECO:0000259" key="1">
    <source>
        <dbReference type="Pfam" id="PF03374"/>
    </source>
</evidence>
<dbReference type="EMBL" id="JAJHJB010000010">
    <property type="protein sequence ID" value="MCC5465572.1"/>
    <property type="molecule type" value="Genomic_DNA"/>
</dbReference>
<gene>
    <name evidence="2" type="ORF">LMF89_09375</name>
</gene>
<accession>A0ABS8HTY3</accession>